<keyword evidence="3" id="KW-1185">Reference proteome</keyword>
<sequence>MTFALKASLRLSIYTDRAVCVDDSGQFYSVSKGAIVGFYGFILHVHVAMRQVRRRASALLDLINTLTHSLPQIHIHCFHDDDSLLVSKARKMCFSFHLSF</sequence>
<dbReference type="AlphaFoldDB" id="A0AAN9RZC5"/>
<evidence type="ECO:0000256" key="1">
    <source>
        <dbReference type="SAM" id="Phobius"/>
    </source>
</evidence>
<keyword evidence="1" id="KW-0812">Transmembrane</keyword>
<keyword evidence="1" id="KW-0472">Membrane</keyword>
<protein>
    <submittedName>
        <fullName evidence="2">Uncharacterized protein</fullName>
    </submittedName>
</protein>
<name>A0AAN9RZC5_PSOTE</name>
<dbReference type="EMBL" id="JAYMYS010000008">
    <property type="protein sequence ID" value="KAK7385728.1"/>
    <property type="molecule type" value="Genomic_DNA"/>
</dbReference>
<dbReference type="Proteomes" id="UP001386955">
    <property type="component" value="Unassembled WGS sequence"/>
</dbReference>
<comment type="caution">
    <text evidence="2">The sequence shown here is derived from an EMBL/GenBank/DDBJ whole genome shotgun (WGS) entry which is preliminary data.</text>
</comment>
<feature type="transmembrane region" description="Helical" evidence="1">
    <location>
        <begin position="27"/>
        <end position="47"/>
    </location>
</feature>
<proteinExistence type="predicted"/>
<gene>
    <name evidence="2" type="ORF">VNO78_31547</name>
</gene>
<keyword evidence="1" id="KW-1133">Transmembrane helix</keyword>
<evidence type="ECO:0000313" key="3">
    <source>
        <dbReference type="Proteomes" id="UP001386955"/>
    </source>
</evidence>
<accession>A0AAN9RZC5</accession>
<organism evidence="2 3">
    <name type="scientific">Psophocarpus tetragonolobus</name>
    <name type="common">Winged bean</name>
    <name type="synonym">Dolichos tetragonolobus</name>
    <dbReference type="NCBI Taxonomy" id="3891"/>
    <lineage>
        <taxon>Eukaryota</taxon>
        <taxon>Viridiplantae</taxon>
        <taxon>Streptophyta</taxon>
        <taxon>Embryophyta</taxon>
        <taxon>Tracheophyta</taxon>
        <taxon>Spermatophyta</taxon>
        <taxon>Magnoliopsida</taxon>
        <taxon>eudicotyledons</taxon>
        <taxon>Gunneridae</taxon>
        <taxon>Pentapetalae</taxon>
        <taxon>rosids</taxon>
        <taxon>fabids</taxon>
        <taxon>Fabales</taxon>
        <taxon>Fabaceae</taxon>
        <taxon>Papilionoideae</taxon>
        <taxon>50 kb inversion clade</taxon>
        <taxon>NPAAA clade</taxon>
        <taxon>indigoferoid/millettioid clade</taxon>
        <taxon>Phaseoleae</taxon>
        <taxon>Psophocarpus</taxon>
    </lineage>
</organism>
<reference evidence="2 3" key="1">
    <citation type="submission" date="2024-01" db="EMBL/GenBank/DDBJ databases">
        <title>The genomes of 5 underutilized Papilionoideae crops provide insights into root nodulation and disease resistanc.</title>
        <authorList>
            <person name="Jiang F."/>
        </authorList>
    </citation>
    <scope>NUCLEOTIDE SEQUENCE [LARGE SCALE GENOMIC DNA]</scope>
    <source>
        <strain evidence="2">DUOXIRENSHENG_FW03</strain>
        <tissue evidence="2">Leaves</tissue>
    </source>
</reference>
<evidence type="ECO:0000313" key="2">
    <source>
        <dbReference type="EMBL" id="KAK7385728.1"/>
    </source>
</evidence>